<dbReference type="SUPFAM" id="SSF56935">
    <property type="entry name" value="Porins"/>
    <property type="match status" value="1"/>
</dbReference>
<comment type="subcellular location">
    <subcellularLocation>
        <location evidence="1">Cell outer membrane</location>
        <topology evidence="1">Multi-pass membrane protein</topology>
    </subcellularLocation>
</comment>
<dbReference type="InterPro" id="IPR037066">
    <property type="entry name" value="Plug_dom_sf"/>
</dbReference>
<keyword evidence="5" id="KW-0998">Cell outer membrane</keyword>
<protein>
    <submittedName>
        <fullName evidence="7">TonB-dependent receptor SusC</fullName>
    </submittedName>
</protein>
<dbReference type="InterPro" id="IPR023996">
    <property type="entry name" value="TonB-dep_OMP_SusC/RagA"/>
</dbReference>
<dbReference type="NCBIfam" id="TIGR04056">
    <property type="entry name" value="OMP_RagA_SusC"/>
    <property type="match status" value="1"/>
</dbReference>
<evidence type="ECO:0000259" key="6">
    <source>
        <dbReference type="Pfam" id="PF07715"/>
    </source>
</evidence>
<dbReference type="AlphaFoldDB" id="A0A5J4QFQ5"/>
<keyword evidence="2" id="KW-0813">Transport</keyword>
<dbReference type="PROSITE" id="PS52016">
    <property type="entry name" value="TONB_DEPENDENT_REC_3"/>
    <property type="match status" value="1"/>
</dbReference>
<dbReference type="Pfam" id="PF07715">
    <property type="entry name" value="Plug"/>
    <property type="match status" value="1"/>
</dbReference>
<keyword evidence="3" id="KW-0812">Transmembrane</keyword>
<name>A0A5J4QFQ5_9ZZZZ</name>
<dbReference type="GO" id="GO:0009279">
    <property type="term" value="C:cell outer membrane"/>
    <property type="evidence" value="ECO:0007669"/>
    <property type="project" value="UniProtKB-SubCell"/>
</dbReference>
<feature type="domain" description="TonB-dependent receptor plug" evidence="6">
    <location>
        <begin position="4"/>
        <end position="52"/>
    </location>
</feature>
<proteinExistence type="predicted"/>
<dbReference type="InterPro" id="IPR036942">
    <property type="entry name" value="Beta-barrel_TonB_sf"/>
</dbReference>
<keyword evidence="4" id="KW-0472">Membrane</keyword>
<gene>
    <name evidence="7" type="ORF">EZS27_029440</name>
</gene>
<dbReference type="Gene3D" id="2.170.130.10">
    <property type="entry name" value="TonB-dependent receptor, plug domain"/>
    <property type="match status" value="1"/>
</dbReference>
<dbReference type="NCBIfam" id="TIGR04057">
    <property type="entry name" value="SusC_RagA_signa"/>
    <property type="match status" value="1"/>
</dbReference>
<reference evidence="7" key="1">
    <citation type="submission" date="2019-03" db="EMBL/GenBank/DDBJ databases">
        <title>Single cell metagenomics reveals metabolic interactions within the superorganism composed of flagellate Streblomastix strix and complex community of Bacteroidetes bacteria on its surface.</title>
        <authorList>
            <person name="Treitli S.C."/>
            <person name="Kolisko M."/>
            <person name="Husnik F."/>
            <person name="Keeling P."/>
            <person name="Hampl V."/>
        </authorList>
    </citation>
    <scope>NUCLEOTIDE SEQUENCE</scope>
    <source>
        <strain evidence="7">STM</strain>
    </source>
</reference>
<evidence type="ECO:0000256" key="4">
    <source>
        <dbReference type="ARBA" id="ARBA00023136"/>
    </source>
</evidence>
<dbReference type="Gene3D" id="2.40.170.20">
    <property type="entry name" value="TonB-dependent receptor, beta-barrel domain"/>
    <property type="match status" value="1"/>
</dbReference>
<organism evidence="7">
    <name type="scientific">termite gut metagenome</name>
    <dbReference type="NCBI Taxonomy" id="433724"/>
    <lineage>
        <taxon>unclassified sequences</taxon>
        <taxon>metagenomes</taxon>
        <taxon>organismal metagenomes</taxon>
    </lineage>
</organism>
<evidence type="ECO:0000256" key="1">
    <source>
        <dbReference type="ARBA" id="ARBA00004571"/>
    </source>
</evidence>
<comment type="caution">
    <text evidence="7">The sequence shown here is derived from an EMBL/GenBank/DDBJ whole genome shotgun (WGS) entry which is preliminary data.</text>
</comment>
<dbReference type="EMBL" id="SNRY01003475">
    <property type="protein sequence ID" value="KAA6320836.1"/>
    <property type="molecule type" value="Genomic_DNA"/>
</dbReference>
<evidence type="ECO:0000313" key="7">
    <source>
        <dbReference type="EMBL" id="KAA6320836.1"/>
    </source>
</evidence>
<feature type="non-terminal residue" evidence="7">
    <location>
        <position position="1"/>
    </location>
</feature>
<evidence type="ECO:0000256" key="2">
    <source>
        <dbReference type="ARBA" id="ARBA00022448"/>
    </source>
</evidence>
<evidence type="ECO:0000256" key="3">
    <source>
        <dbReference type="ARBA" id="ARBA00022692"/>
    </source>
</evidence>
<dbReference type="InterPro" id="IPR012910">
    <property type="entry name" value="Plug_dom"/>
</dbReference>
<keyword evidence="7" id="KW-0675">Receptor</keyword>
<sequence>TTTDPIYVVDGLVMDNFASGFNSVNLNDVSSIEILKDASATALYGSRGSNGVVLITTKKGKNGEGKVTYDAWFGFQQFTQKPEIMRTKDVFELRRDAYVNGFMATHPDGDVDKYFTETVMGTNAVFADYEFDSYRNNKNYSWLDEVTRPGFQENHVLSFSGGSDKNTYYLSFGYNDQKALIKNSTQTKYSGRINAEQLIKPWLKTGINTTFTYTKDGIVNDAVLVEARNANPMLAIDENLPTINYQGIFDQNRFNPIRSLEIRNDRLRNRILSSNYLNVNPIKGLNIRTSIYIDYAEEKNFKYTPKDIYESIRYSLDGETVQNRDSRTTWQWDNTITYDTSFGKHNLSGLLGTSTTSVNRNYTNVNGKGFARDFFSYYNVGASYKKEERDISSDFINSTLLSYIVRANYNYDNKYYLTATARYDGSSKFAKGHQWGIFPSFSGAWNIAEEAFMEEQNIFDQLKLRTSYGLVGNQNIDDFAFYSLYNSQISNGQVSYISNGRKGTKDISWEKQKQFNIGVDMGFLNNRIRFSANVFTIQNKDLLMKRYLTTTSGFKEAFENVGTIENKGIEFSLDANALNTKDFQWNLSATFSADKNKVT</sequence>
<evidence type="ECO:0000256" key="5">
    <source>
        <dbReference type="ARBA" id="ARBA00023237"/>
    </source>
</evidence>
<accession>A0A5J4QFQ5</accession>
<dbReference type="InterPro" id="IPR023997">
    <property type="entry name" value="TonB-dep_OMP_SusC/RagA_CS"/>
</dbReference>
<dbReference type="InterPro" id="IPR039426">
    <property type="entry name" value="TonB-dep_rcpt-like"/>
</dbReference>